<comment type="caution">
    <text evidence="2">Lacks conserved residue(s) required for the propagation of feature annotation.</text>
</comment>
<dbReference type="InterPro" id="IPR001789">
    <property type="entry name" value="Sig_transdc_resp-reg_receiver"/>
</dbReference>
<accession>A0ABX1FD99</accession>
<evidence type="ECO:0000259" key="3">
    <source>
        <dbReference type="PROSITE" id="PS50043"/>
    </source>
</evidence>
<dbReference type="SUPFAM" id="SSF52172">
    <property type="entry name" value="CheY-like"/>
    <property type="match status" value="1"/>
</dbReference>
<dbReference type="CDD" id="cd06170">
    <property type="entry name" value="LuxR_C_like"/>
    <property type="match status" value="1"/>
</dbReference>
<evidence type="ECO:0000256" key="2">
    <source>
        <dbReference type="PROSITE-ProRule" id="PRU00169"/>
    </source>
</evidence>
<dbReference type="Proteomes" id="UP001515943">
    <property type="component" value="Unassembled WGS sequence"/>
</dbReference>
<dbReference type="InterPro" id="IPR016032">
    <property type="entry name" value="Sig_transdc_resp-reg_C-effctor"/>
</dbReference>
<evidence type="ECO:0000256" key="1">
    <source>
        <dbReference type="ARBA" id="ARBA00023125"/>
    </source>
</evidence>
<comment type="caution">
    <text evidence="5">The sequence shown here is derived from an EMBL/GenBank/DDBJ whole genome shotgun (WGS) entry which is preliminary data.</text>
</comment>
<organism evidence="5 6">
    <name type="scientific">Lentzea indica</name>
    <dbReference type="NCBI Taxonomy" id="2604800"/>
    <lineage>
        <taxon>Bacteria</taxon>
        <taxon>Bacillati</taxon>
        <taxon>Actinomycetota</taxon>
        <taxon>Actinomycetes</taxon>
        <taxon>Pseudonocardiales</taxon>
        <taxon>Pseudonocardiaceae</taxon>
        <taxon>Lentzea</taxon>
    </lineage>
</organism>
<dbReference type="PANTHER" id="PTHR43214:SF43">
    <property type="entry name" value="TWO-COMPONENT RESPONSE REGULATOR"/>
    <property type="match status" value="1"/>
</dbReference>
<evidence type="ECO:0000313" key="6">
    <source>
        <dbReference type="Proteomes" id="UP001515943"/>
    </source>
</evidence>
<dbReference type="PROSITE" id="PS50043">
    <property type="entry name" value="HTH_LUXR_2"/>
    <property type="match status" value="1"/>
</dbReference>
<keyword evidence="6" id="KW-1185">Reference proteome</keyword>
<dbReference type="InterPro" id="IPR011006">
    <property type="entry name" value="CheY-like_superfamily"/>
</dbReference>
<dbReference type="PRINTS" id="PR00038">
    <property type="entry name" value="HTHLUXR"/>
</dbReference>
<protein>
    <submittedName>
        <fullName evidence="5">Response regulator transcription factor</fullName>
    </submittedName>
</protein>
<dbReference type="PANTHER" id="PTHR43214">
    <property type="entry name" value="TWO-COMPONENT RESPONSE REGULATOR"/>
    <property type="match status" value="1"/>
</dbReference>
<dbReference type="SUPFAM" id="SSF46894">
    <property type="entry name" value="C-terminal effector domain of the bipartite response regulators"/>
    <property type="match status" value="1"/>
</dbReference>
<keyword evidence="1" id="KW-0238">DNA-binding</keyword>
<dbReference type="Pfam" id="PF00196">
    <property type="entry name" value="GerE"/>
    <property type="match status" value="1"/>
</dbReference>
<sequence length="340" mass="36637">MAVRDGQRFAAYAGSDRLVAADRSCGCVRKVLFEHPAAAVSAKAIRWDGATTGARPSLRQNPVISGCMVLPPHFRSHSNERIRGGGAQVKQTPGHATCSIAWRFRTEHRSGVEQMGAGSGEISLVGDGRTRPLRIALLESLPLLRHGVQTIVSAHPALEWVDAVSSTRDTVELCESARLDVVLVTSASDPGWNRCQLLTRLFRDLTVVALLGREARTPDTIAMARINGARALVPLDADPDRLVKAITAGATVGHHIDSALAVFATSVEGARTAGGKSLSRREFEVLQLIAEGRTAVQIALRLQITAETARTHVSHILRKLDARDRAHAVARAYELSFLPK</sequence>
<evidence type="ECO:0000259" key="4">
    <source>
        <dbReference type="PROSITE" id="PS50110"/>
    </source>
</evidence>
<dbReference type="PROSITE" id="PS50110">
    <property type="entry name" value="RESPONSE_REGULATORY"/>
    <property type="match status" value="1"/>
</dbReference>
<evidence type="ECO:0000313" key="5">
    <source>
        <dbReference type="EMBL" id="NKE56764.1"/>
    </source>
</evidence>
<reference evidence="5 6" key="1">
    <citation type="submission" date="2019-08" db="EMBL/GenBank/DDBJ databases">
        <title>Lentzea from Indian Himalayas.</title>
        <authorList>
            <person name="Mandal S."/>
            <person name="Mallick Gupta A."/>
            <person name="Maiti P.K."/>
            <person name="Sarkar J."/>
            <person name="Mandal S."/>
        </authorList>
    </citation>
    <scope>NUCLEOTIDE SEQUENCE [LARGE SCALE GENOMIC DNA]</scope>
    <source>
        <strain evidence="5 6">PSKA42</strain>
    </source>
</reference>
<dbReference type="EMBL" id="VSRL01000019">
    <property type="protein sequence ID" value="NKE56764.1"/>
    <property type="molecule type" value="Genomic_DNA"/>
</dbReference>
<proteinExistence type="predicted"/>
<gene>
    <name evidence="5" type="ORF">FXN61_07925</name>
</gene>
<dbReference type="SMART" id="SM00421">
    <property type="entry name" value="HTH_LUXR"/>
    <property type="match status" value="1"/>
</dbReference>
<dbReference type="Gene3D" id="3.40.50.2300">
    <property type="match status" value="1"/>
</dbReference>
<name>A0ABX1FD99_9PSEU</name>
<feature type="domain" description="HTH luxR-type" evidence="3">
    <location>
        <begin position="271"/>
        <end position="336"/>
    </location>
</feature>
<dbReference type="InterPro" id="IPR039420">
    <property type="entry name" value="WalR-like"/>
</dbReference>
<dbReference type="InterPro" id="IPR000792">
    <property type="entry name" value="Tscrpt_reg_LuxR_C"/>
</dbReference>
<feature type="domain" description="Response regulatory" evidence="4">
    <location>
        <begin position="134"/>
        <end position="250"/>
    </location>
</feature>